<gene>
    <name evidence="1" type="ORF">COK98_30480</name>
</gene>
<dbReference type="Gene3D" id="3.40.50.2300">
    <property type="match status" value="1"/>
</dbReference>
<accession>A0A9X7B5N6</accession>
<organism evidence="1 2">
    <name type="scientific">Bacillus cereus</name>
    <dbReference type="NCBI Taxonomy" id="1396"/>
    <lineage>
        <taxon>Bacteria</taxon>
        <taxon>Bacillati</taxon>
        <taxon>Bacillota</taxon>
        <taxon>Bacilli</taxon>
        <taxon>Bacillales</taxon>
        <taxon>Bacillaceae</taxon>
        <taxon>Bacillus</taxon>
        <taxon>Bacillus cereus group</taxon>
    </lineage>
</organism>
<dbReference type="Proteomes" id="UP000226257">
    <property type="component" value="Unassembled WGS sequence"/>
</dbReference>
<proteinExistence type="predicted"/>
<dbReference type="AlphaFoldDB" id="A0A9X7B5N6"/>
<sequence length="105" mass="12432">MYIEAARICSNIKPKKAIVFTKEGEGWKKYILATLKKRFGNKIEFPAIDLPNMFRELDLERKYDIDFIISTILLNNNFPPVTQIQPSVPERDLYNIEYYINKPFK</sequence>
<comment type="caution">
    <text evidence="1">The sequence shown here is derived from an EMBL/GenBank/DDBJ whole genome shotgun (WGS) entry which is preliminary data.</text>
</comment>
<name>A0A9X7B5N6_BACCE</name>
<evidence type="ECO:0000313" key="1">
    <source>
        <dbReference type="EMBL" id="PFV00972.1"/>
    </source>
</evidence>
<dbReference type="RefSeq" id="WP_098660235.1">
    <property type="nucleotide sequence ID" value="NZ_NVDQ01000056.1"/>
</dbReference>
<evidence type="ECO:0000313" key="2">
    <source>
        <dbReference type="Proteomes" id="UP000226257"/>
    </source>
</evidence>
<dbReference type="EMBL" id="NVDQ01000056">
    <property type="protein sequence ID" value="PFV00972.1"/>
    <property type="molecule type" value="Genomic_DNA"/>
</dbReference>
<reference evidence="1 2" key="1">
    <citation type="submission" date="2017-09" db="EMBL/GenBank/DDBJ databases">
        <title>Large-scale bioinformatics analysis of Bacillus genomes uncovers conserved roles of natural products in bacterial physiology.</title>
        <authorList>
            <consortium name="Agbiome Team Llc"/>
            <person name="Bleich R.M."/>
            <person name="Grubbs K.J."/>
            <person name="Santa Maria K.C."/>
            <person name="Allen S.E."/>
            <person name="Farag S."/>
            <person name="Shank E.A."/>
            <person name="Bowers A."/>
        </authorList>
    </citation>
    <scope>NUCLEOTIDE SEQUENCE [LARGE SCALE GENOMIC DNA]</scope>
    <source>
        <strain evidence="1 2">AFS060282</strain>
    </source>
</reference>
<protein>
    <submittedName>
        <fullName evidence="1">Uncharacterized protein</fullName>
    </submittedName>
</protein>